<protein>
    <submittedName>
        <fullName evidence="2">Uncharacterized protein</fullName>
    </submittedName>
</protein>
<dbReference type="RefSeq" id="WP_369778052.1">
    <property type="nucleotide sequence ID" value="NZ_CP165727.1"/>
</dbReference>
<feature type="transmembrane region" description="Helical" evidence="1">
    <location>
        <begin position="31"/>
        <end position="51"/>
    </location>
</feature>
<evidence type="ECO:0000256" key="1">
    <source>
        <dbReference type="SAM" id="Phobius"/>
    </source>
</evidence>
<gene>
    <name evidence="2" type="ORF">AB5J51_17670</name>
</gene>
<keyword evidence="1" id="KW-0472">Membrane</keyword>
<proteinExistence type="predicted"/>
<dbReference type="EMBL" id="CP165727">
    <property type="protein sequence ID" value="XDV64633.1"/>
    <property type="molecule type" value="Genomic_DNA"/>
</dbReference>
<keyword evidence="1" id="KW-1133">Transmembrane helix</keyword>
<keyword evidence="1" id="KW-0812">Transmembrane</keyword>
<evidence type="ECO:0000313" key="2">
    <source>
        <dbReference type="EMBL" id="XDV64633.1"/>
    </source>
</evidence>
<reference evidence="2" key="1">
    <citation type="submission" date="2024-08" db="EMBL/GenBank/DDBJ databases">
        <authorList>
            <person name="Yu S.T."/>
        </authorList>
    </citation>
    <scope>NUCLEOTIDE SEQUENCE</scope>
    <source>
        <strain evidence="2">R33</strain>
    </source>
</reference>
<sequence length="52" mass="5080">MLPTVFFAASAAAGFVGLCLAGPARARDLYAAPALGTCAFVVLLAAIAAALL</sequence>
<dbReference type="AlphaFoldDB" id="A0AB39Y3E9"/>
<organism evidence="2">
    <name type="scientific">Streptomyces sp. R33</name>
    <dbReference type="NCBI Taxonomy" id="3238629"/>
    <lineage>
        <taxon>Bacteria</taxon>
        <taxon>Bacillati</taxon>
        <taxon>Actinomycetota</taxon>
        <taxon>Actinomycetes</taxon>
        <taxon>Kitasatosporales</taxon>
        <taxon>Streptomycetaceae</taxon>
        <taxon>Streptomyces</taxon>
    </lineage>
</organism>
<name>A0AB39Y3E9_9ACTN</name>
<accession>A0AB39Y3E9</accession>